<reference evidence="1 2" key="1">
    <citation type="submission" date="2019-09" db="EMBL/GenBank/DDBJ databases">
        <title>Isolation and complete genome sequencing of Methylocystis species.</title>
        <authorList>
            <person name="Rumah B.L."/>
            <person name="Stead C.E."/>
            <person name="Stevens B.C."/>
            <person name="Minton N.P."/>
            <person name="Grosse-Honebrink A."/>
            <person name="Zhang Y."/>
        </authorList>
    </citation>
    <scope>NUCLEOTIDE SEQUENCE [LARGE SCALE GENOMIC DNA]</scope>
    <source>
        <strain evidence="1 2">BRCS2</strain>
    </source>
</reference>
<proteinExistence type="predicted"/>
<gene>
    <name evidence="1" type="ORF">F7D14_10780</name>
</gene>
<dbReference type="RefSeq" id="WP_016918311.1">
    <property type="nucleotide sequence ID" value="NZ_CP044331.1"/>
</dbReference>
<evidence type="ECO:0008006" key="3">
    <source>
        <dbReference type="Google" id="ProtNLM"/>
    </source>
</evidence>
<dbReference type="KEGG" id="mpar:F7D14_10780"/>
<keyword evidence="2" id="KW-1185">Reference proteome</keyword>
<protein>
    <recommendedName>
        <fullName evidence="3">Chemotaxis protein MotC</fullName>
    </recommendedName>
</protein>
<organism evidence="1 2">
    <name type="scientific">Methylocystis parvus</name>
    <dbReference type="NCBI Taxonomy" id="134"/>
    <lineage>
        <taxon>Bacteria</taxon>
        <taxon>Pseudomonadati</taxon>
        <taxon>Pseudomonadota</taxon>
        <taxon>Alphaproteobacteria</taxon>
        <taxon>Hyphomicrobiales</taxon>
        <taxon>Methylocystaceae</taxon>
        <taxon>Methylocystis</taxon>
    </lineage>
</organism>
<dbReference type="Proteomes" id="UP000422569">
    <property type="component" value="Chromosome"/>
</dbReference>
<dbReference type="AlphaFoldDB" id="A0A6B8M264"/>
<accession>A0A6B8M264</accession>
<evidence type="ECO:0000313" key="1">
    <source>
        <dbReference type="EMBL" id="QGM97904.1"/>
    </source>
</evidence>
<name>A0A6B8M264_9HYPH</name>
<sequence>MRTGAWLLLFFSIVGAEAHARPLAEMVRDLNALQNRMAMGDIAARDEAARQFDRIEKATFAAEPDFLREERDARSAVIYLLCGGGAGGLRAIFEAKRANEILAPLLDVSLRYAEGDAGALQTLLQFDPRRYPAGLGGHLALVQAGGLIGSDNGRAIALLDLARLLLPGSLVEEAALRREISILDPVRESDKLGLLAVRYAAIYASSPFARQFWGLLPNMARGASVSSLFASRFSLVLDKAPAPDRTAAYLALARRALLAGKFPDAGKAVETAERGDLDDRAKRRVEIYRSALSVLEEKRSVAALRDIETKGLPTEDVQLVQLVASVGEKLARPIEKKAPVGGSDAGEKSEMATAIREALARTDELLKRADGK</sequence>
<evidence type="ECO:0000313" key="2">
    <source>
        <dbReference type="Proteomes" id="UP000422569"/>
    </source>
</evidence>
<dbReference type="EMBL" id="CP044331">
    <property type="protein sequence ID" value="QGM97904.1"/>
    <property type="molecule type" value="Genomic_DNA"/>
</dbReference>